<comment type="similarity">
    <text evidence="8">Belongs to the bacterial reverse transcriptase family.</text>
</comment>
<feature type="domain" description="Reverse transcriptase" evidence="10">
    <location>
        <begin position="39"/>
        <end position="269"/>
    </location>
</feature>
<evidence type="ECO:0000256" key="4">
    <source>
        <dbReference type="ARBA" id="ARBA00022723"/>
    </source>
</evidence>
<evidence type="ECO:0000256" key="7">
    <source>
        <dbReference type="ARBA" id="ARBA00023118"/>
    </source>
</evidence>
<dbReference type="PRINTS" id="PR00866">
    <property type="entry name" value="RNADNAPOLMS"/>
</dbReference>
<evidence type="ECO:0000256" key="8">
    <source>
        <dbReference type="ARBA" id="ARBA00034120"/>
    </source>
</evidence>
<reference evidence="12" key="1">
    <citation type="submission" date="2024-04" db="EMBL/GenBank/DDBJ databases">
        <title>Phylogenomic analyses of a clade within the roseobacter group suggest taxonomic reassignments of species of the genera Aestuariivita, Citreicella, Loktanella, Nautella, Pelagibaca, Ruegeria, Thalassobius, Thiobacimonas and Tropicibacter, and the proposal o.</title>
        <authorList>
            <person name="Jeon C.O."/>
        </authorList>
    </citation>
    <scope>NUCLEOTIDE SEQUENCE [LARGE SCALE GENOMIC DNA]</scope>
    <source>
        <strain evidence="12">BS5-3</strain>
    </source>
</reference>
<dbReference type="PANTHER" id="PTHR34047:SF7">
    <property type="entry name" value="RNA-DIRECTED DNA POLYMERASE"/>
    <property type="match status" value="1"/>
</dbReference>
<keyword evidence="3 11" id="KW-0548">Nucleotidyltransferase</keyword>
<evidence type="ECO:0000259" key="10">
    <source>
        <dbReference type="PROSITE" id="PS50878"/>
    </source>
</evidence>
<keyword evidence="4" id="KW-0479">Metal-binding</keyword>
<keyword evidence="5" id="KW-0460">Magnesium</keyword>
<sequence length="337" mass="37324">MAAVPPFTGLNIPQLATSAALADWLAVPVDALDYYADPSGRHEEHGETAVNHYHYNLLAKKRGGHRLIEAPKQRLKTLQRQILRGILDHVPVHDAAFGFVRGRNCLDAAARHAGEEMVICYDLQNFFPSIRGARILGIFRSLGYPQAVARQLTGLCTTRTPSRIVRRMEQNERLDYCETHLPQGAPTSPALANLVAYRLDLRLAALGSGLGAQYSRYADDLTFSGGRGISGTLLHLVPQILIDEGFVMQAGKKRLMSQATRQLVTGIVVNQHVNTPRKVFDQLKAVIHACGQPDDLRLQDTAFLSRLLGQIGWVETVNPSRGHKLRRLLERAATRHT</sequence>
<dbReference type="RefSeq" id="WP_341365449.1">
    <property type="nucleotide sequence ID" value="NZ_CP150951.2"/>
</dbReference>
<dbReference type="PANTHER" id="PTHR34047">
    <property type="entry name" value="NUCLEAR INTRON MATURASE 1, MITOCHONDRIAL-RELATED"/>
    <property type="match status" value="1"/>
</dbReference>
<proteinExistence type="inferred from homology"/>
<keyword evidence="6 11" id="KW-0695">RNA-directed DNA polymerase</keyword>
<dbReference type="EC" id="2.7.7.49" evidence="1"/>
<evidence type="ECO:0000256" key="5">
    <source>
        <dbReference type="ARBA" id="ARBA00022842"/>
    </source>
</evidence>
<keyword evidence="12" id="KW-1185">Reference proteome</keyword>
<gene>
    <name evidence="11" type="ORF">AABB29_10275</name>
</gene>
<dbReference type="PROSITE" id="PS50878">
    <property type="entry name" value="RT_POL"/>
    <property type="match status" value="1"/>
</dbReference>
<evidence type="ECO:0000313" key="11">
    <source>
        <dbReference type="EMBL" id="WZC47329.1"/>
    </source>
</evidence>
<protein>
    <recommendedName>
        <fullName evidence="1">RNA-directed DNA polymerase</fullName>
        <ecNumber evidence="1">2.7.7.49</ecNumber>
    </recommendedName>
</protein>
<evidence type="ECO:0000256" key="2">
    <source>
        <dbReference type="ARBA" id="ARBA00022679"/>
    </source>
</evidence>
<name>A0ABZ2UYU3_9RHOB</name>
<organism evidence="11 12">
    <name type="scientific">Yoonia phaeophyticola</name>
    <dbReference type="NCBI Taxonomy" id="3137369"/>
    <lineage>
        <taxon>Bacteria</taxon>
        <taxon>Pseudomonadati</taxon>
        <taxon>Pseudomonadota</taxon>
        <taxon>Alphaproteobacteria</taxon>
        <taxon>Rhodobacterales</taxon>
        <taxon>Paracoccaceae</taxon>
        <taxon>Yoonia</taxon>
    </lineage>
</organism>
<keyword evidence="2 11" id="KW-0808">Transferase</keyword>
<dbReference type="GO" id="GO:0003964">
    <property type="term" value="F:RNA-directed DNA polymerase activity"/>
    <property type="evidence" value="ECO:0007669"/>
    <property type="project" value="UniProtKB-KW"/>
</dbReference>
<dbReference type="InterPro" id="IPR051083">
    <property type="entry name" value="GrpII_Intron_Splice-Mob/Def"/>
</dbReference>
<evidence type="ECO:0000313" key="12">
    <source>
        <dbReference type="Proteomes" id="UP001440612"/>
    </source>
</evidence>
<comment type="catalytic activity">
    <reaction evidence="9">
        <text>DNA(n) + a 2'-deoxyribonucleoside 5'-triphosphate = DNA(n+1) + diphosphate</text>
        <dbReference type="Rhea" id="RHEA:22508"/>
        <dbReference type="Rhea" id="RHEA-COMP:17339"/>
        <dbReference type="Rhea" id="RHEA-COMP:17340"/>
        <dbReference type="ChEBI" id="CHEBI:33019"/>
        <dbReference type="ChEBI" id="CHEBI:61560"/>
        <dbReference type="ChEBI" id="CHEBI:173112"/>
        <dbReference type="EC" id="2.7.7.49"/>
    </reaction>
</comment>
<dbReference type="InterPro" id="IPR000477">
    <property type="entry name" value="RT_dom"/>
</dbReference>
<dbReference type="InterPro" id="IPR043502">
    <property type="entry name" value="DNA/RNA_pol_sf"/>
</dbReference>
<dbReference type="Proteomes" id="UP001440612">
    <property type="component" value="Chromosome"/>
</dbReference>
<evidence type="ECO:0000256" key="9">
    <source>
        <dbReference type="ARBA" id="ARBA00048173"/>
    </source>
</evidence>
<dbReference type="InterPro" id="IPR000123">
    <property type="entry name" value="Reverse_transcriptase_msDNA"/>
</dbReference>
<dbReference type="SUPFAM" id="SSF56672">
    <property type="entry name" value="DNA/RNA polymerases"/>
    <property type="match status" value="1"/>
</dbReference>
<evidence type="ECO:0000256" key="1">
    <source>
        <dbReference type="ARBA" id="ARBA00012493"/>
    </source>
</evidence>
<dbReference type="CDD" id="cd03487">
    <property type="entry name" value="RT_Bac_retron_II"/>
    <property type="match status" value="1"/>
</dbReference>
<accession>A0ABZ2UYU3</accession>
<evidence type="ECO:0000256" key="3">
    <source>
        <dbReference type="ARBA" id="ARBA00022695"/>
    </source>
</evidence>
<keyword evidence="7" id="KW-0051">Antiviral defense</keyword>
<evidence type="ECO:0000256" key="6">
    <source>
        <dbReference type="ARBA" id="ARBA00022918"/>
    </source>
</evidence>
<dbReference type="Pfam" id="PF00078">
    <property type="entry name" value="RVT_1"/>
    <property type="match status" value="1"/>
</dbReference>
<dbReference type="EMBL" id="CP150951">
    <property type="protein sequence ID" value="WZC47329.1"/>
    <property type="molecule type" value="Genomic_DNA"/>
</dbReference>